<dbReference type="NCBIfam" id="TIGR01514">
    <property type="entry name" value="NAPRTase"/>
    <property type="match status" value="1"/>
</dbReference>
<dbReference type="InterPro" id="IPR036068">
    <property type="entry name" value="Nicotinate_pribotase-like_C"/>
</dbReference>
<organism evidence="11 12">
    <name type="scientific">Hydrogenophaga borbori</name>
    <dbReference type="NCBI Taxonomy" id="2294117"/>
    <lineage>
        <taxon>Bacteria</taxon>
        <taxon>Pseudomonadati</taxon>
        <taxon>Pseudomonadota</taxon>
        <taxon>Betaproteobacteria</taxon>
        <taxon>Burkholderiales</taxon>
        <taxon>Comamonadaceae</taxon>
        <taxon>Hydrogenophaga</taxon>
    </lineage>
</organism>
<dbReference type="InterPro" id="IPR041525">
    <property type="entry name" value="N/Namide_PRibTrfase"/>
</dbReference>
<sequence>MTPIIHSLLDTDLYKFSMWQALLHRHPTTQARYSFVCRNTSAYPLAELVPEVDRELDHLCSLSFQPDELAYLRGLRYLTSDFVDFLRIFRFQREFIEVRAQGDSLDIVARGPQVHVMAFEIFVLAIVNELYFRRFDATAALAEGRRRLAGKLDLLRDFAREPERRHPFELSDFGVRRRYSGAWQREVVSTLRDGAPRFFKGTSNVLLAKELDLAPIGTMAHEYLQTYQTLGVRLRDFQKAALEDWVQEFRGDLGIALTDVITMDAFLADFDLYFAKLFDGLRHDSGDPIEWGEKALAHYARLRIDPATKRLVFSDGLDLRRALAIYRHFADRAQMGFGIGTHLTNDMGLEPLSIVMKLRSANGQPVAKISDTPGKALCDDATFLAYLRQVFQVPAGAPGLSPARPGE</sequence>
<evidence type="ECO:0000313" key="11">
    <source>
        <dbReference type="EMBL" id="RFP78780.1"/>
    </source>
</evidence>
<evidence type="ECO:0000256" key="5">
    <source>
        <dbReference type="ARBA" id="ARBA00022598"/>
    </source>
</evidence>
<keyword evidence="4 7" id="KW-0597">Phosphoprotein</keyword>
<evidence type="ECO:0000256" key="7">
    <source>
        <dbReference type="HAMAP-Rule" id="MF_00570"/>
    </source>
</evidence>
<dbReference type="PIRSF" id="PIRSF000484">
    <property type="entry name" value="NAPRT"/>
    <property type="match status" value="1"/>
</dbReference>
<feature type="modified residue" description="Phosphohistidine; by autocatalysis" evidence="7">
    <location>
        <position position="221"/>
    </location>
</feature>
<dbReference type="EC" id="6.3.4.21" evidence="3 7"/>
<evidence type="ECO:0000259" key="10">
    <source>
        <dbReference type="Pfam" id="PF17767"/>
    </source>
</evidence>
<feature type="domain" description="Nicotinate phosphoribosyltransferase N-terminal" evidence="10">
    <location>
        <begin position="9"/>
        <end position="128"/>
    </location>
</feature>
<dbReference type="GO" id="GO:0016757">
    <property type="term" value="F:glycosyltransferase activity"/>
    <property type="evidence" value="ECO:0007669"/>
    <property type="project" value="UniProtKB-KW"/>
</dbReference>
<dbReference type="InterPro" id="IPR007229">
    <property type="entry name" value="Nic_PRibTrfase-Fam"/>
</dbReference>
<dbReference type="CDD" id="cd01401">
    <property type="entry name" value="PncB_like"/>
    <property type="match status" value="1"/>
</dbReference>
<dbReference type="NCBIfam" id="NF003704">
    <property type="entry name" value="PRK05321.1"/>
    <property type="match status" value="1"/>
</dbReference>
<dbReference type="UniPathway" id="UPA00253">
    <property type="reaction ID" value="UER00457"/>
</dbReference>
<keyword evidence="6 7" id="KW-0662">Pyridine nucleotide biosynthesis</keyword>
<dbReference type="AlphaFoldDB" id="A0A372EJG9"/>
<comment type="function">
    <text evidence="7 8">Catalyzes the synthesis of beta-nicotinate D-ribonucleotide from nicotinate and 5-phospho-D-ribose 1-phosphate at the expense of ATP.</text>
</comment>
<dbReference type="Pfam" id="PF04095">
    <property type="entry name" value="NAPRTase"/>
    <property type="match status" value="1"/>
</dbReference>
<dbReference type="GO" id="GO:0005829">
    <property type="term" value="C:cytosol"/>
    <property type="evidence" value="ECO:0007669"/>
    <property type="project" value="TreeGrafter"/>
</dbReference>
<dbReference type="RefSeq" id="WP_116959113.1">
    <property type="nucleotide sequence ID" value="NZ_QVLS01000006.1"/>
</dbReference>
<evidence type="ECO:0000256" key="1">
    <source>
        <dbReference type="ARBA" id="ARBA00004952"/>
    </source>
</evidence>
<evidence type="ECO:0000256" key="6">
    <source>
        <dbReference type="ARBA" id="ARBA00022642"/>
    </source>
</evidence>
<dbReference type="PANTHER" id="PTHR11098:SF1">
    <property type="entry name" value="NICOTINATE PHOSPHORIBOSYLTRANSFERASE"/>
    <property type="match status" value="1"/>
</dbReference>
<proteinExistence type="inferred from homology"/>
<comment type="similarity">
    <text evidence="2 7 8">Belongs to the NAPRTase family.</text>
</comment>
<dbReference type="InterPro" id="IPR040727">
    <property type="entry name" value="NAPRTase_N"/>
</dbReference>
<comment type="catalytic activity">
    <reaction evidence="7 8">
        <text>5-phospho-alpha-D-ribose 1-diphosphate + nicotinate + ATP + H2O = nicotinate beta-D-ribonucleotide + ADP + phosphate + diphosphate</text>
        <dbReference type="Rhea" id="RHEA:36163"/>
        <dbReference type="ChEBI" id="CHEBI:15377"/>
        <dbReference type="ChEBI" id="CHEBI:30616"/>
        <dbReference type="ChEBI" id="CHEBI:32544"/>
        <dbReference type="ChEBI" id="CHEBI:33019"/>
        <dbReference type="ChEBI" id="CHEBI:43474"/>
        <dbReference type="ChEBI" id="CHEBI:57502"/>
        <dbReference type="ChEBI" id="CHEBI:58017"/>
        <dbReference type="ChEBI" id="CHEBI:456216"/>
        <dbReference type="EC" id="6.3.4.21"/>
    </reaction>
</comment>
<evidence type="ECO:0000256" key="2">
    <source>
        <dbReference type="ARBA" id="ARBA00010897"/>
    </source>
</evidence>
<evidence type="ECO:0000259" key="9">
    <source>
        <dbReference type="Pfam" id="PF04095"/>
    </source>
</evidence>
<comment type="caution">
    <text evidence="11">The sequence shown here is derived from an EMBL/GenBank/DDBJ whole genome shotgun (WGS) entry which is preliminary data.</text>
</comment>
<dbReference type="SUPFAM" id="SSF54675">
    <property type="entry name" value="Nicotinate/Quinolinate PRTase N-terminal domain-like"/>
    <property type="match status" value="1"/>
</dbReference>
<dbReference type="Gene3D" id="3.20.140.10">
    <property type="entry name" value="nicotinate phosphoribosyltransferase"/>
    <property type="match status" value="1"/>
</dbReference>
<keyword evidence="5 7" id="KW-0436">Ligase</keyword>
<dbReference type="EMBL" id="QVLS01000006">
    <property type="protein sequence ID" value="RFP78780.1"/>
    <property type="molecule type" value="Genomic_DNA"/>
</dbReference>
<dbReference type="HAMAP" id="MF_00570">
    <property type="entry name" value="NAPRTase"/>
    <property type="match status" value="1"/>
</dbReference>
<dbReference type="Pfam" id="PF17767">
    <property type="entry name" value="NAPRTase_N"/>
    <property type="match status" value="1"/>
</dbReference>
<reference evidence="11 12" key="1">
    <citation type="submission" date="2018-08" db="EMBL/GenBank/DDBJ databases">
        <title>Hydrogenophaga sp. LA-38 isolated from sludge.</title>
        <authorList>
            <person name="Im W.-T."/>
        </authorList>
    </citation>
    <scope>NUCLEOTIDE SEQUENCE [LARGE SCALE GENOMIC DNA]</scope>
    <source>
        <strain evidence="11 12">LA-38</strain>
    </source>
</reference>
<evidence type="ECO:0000256" key="8">
    <source>
        <dbReference type="RuleBase" id="RU003838"/>
    </source>
</evidence>
<protein>
    <recommendedName>
        <fullName evidence="3 7">Nicotinate phosphoribosyltransferase</fullName>
        <shortName evidence="7">NAPRTase</shortName>
        <ecNumber evidence="3 7">6.3.4.21</ecNumber>
    </recommendedName>
</protein>
<feature type="domain" description="Nicotinate/nicotinamide phosphoribosyltransferase" evidence="9">
    <location>
        <begin position="168"/>
        <end position="394"/>
    </location>
</feature>
<keyword evidence="11" id="KW-0808">Transferase</keyword>
<evidence type="ECO:0000313" key="12">
    <source>
        <dbReference type="Proteomes" id="UP000261931"/>
    </source>
</evidence>
<accession>A0A372EJG9</accession>
<dbReference type="InterPro" id="IPR006406">
    <property type="entry name" value="Nic_PRibTrfase"/>
</dbReference>
<gene>
    <name evidence="7 11" type="primary">pncB</name>
    <name evidence="11" type="ORF">DY262_11885</name>
</gene>
<dbReference type="Proteomes" id="UP000261931">
    <property type="component" value="Unassembled WGS sequence"/>
</dbReference>
<dbReference type="PANTHER" id="PTHR11098">
    <property type="entry name" value="NICOTINATE PHOSPHORIBOSYLTRANSFERASE"/>
    <property type="match status" value="1"/>
</dbReference>
<keyword evidence="11" id="KW-0328">Glycosyltransferase</keyword>
<dbReference type="SUPFAM" id="SSF51690">
    <property type="entry name" value="Nicotinate/Quinolinate PRTase C-terminal domain-like"/>
    <property type="match status" value="1"/>
</dbReference>
<name>A0A372EJG9_9BURK</name>
<evidence type="ECO:0000256" key="3">
    <source>
        <dbReference type="ARBA" id="ARBA00013236"/>
    </source>
</evidence>
<dbReference type="GO" id="GO:0004516">
    <property type="term" value="F:nicotinate phosphoribosyltransferase activity"/>
    <property type="evidence" value="ECO:0007669"/>
    <property type="project" value="UniProtKB-UniRule"/>
</dbReference>
<comment type="pathway">
    <text evidence="1 7 8">Cofactor biosynthesis; NAD(+) biosynthesis; nicotinate D-ribonucleotide from nicotinate: step 1/1.</text>
</comment>
<evidence type="ECO:0000256" key="4">
    <source>
        <dbReference type="ARBA" id="ARBA00022553"/>
    </source>
</evidence>
<comment type="PTM">
    <text evidence="7 8">Transiently phosphorylated on a His residue during the reaction cycle. Phosphorylation strongly increases the affinity for substrates and increases the rate of nicotinate D-ribonucleotide production. Dephosphorylation regenerates the low-affinity form of the enzyme, leading to product release.</text>
</comment>
<dbReference type="GO" id="GO:0034355">
    <property type="term" value="P:NAD+ biosynthetic process via the salvage pathway"/>
    <property type="evidence" value="ECO:0007669"/>
    <property type="project" value="TreeGrafter"/>
</dbReference>
<keyword evidence="12" id="KW-1185">Reference proteome</keyword>